<gene>
    <name evidence="1" type="ORF">EYF80_030635</name>
</gene>
<accession>A0A4Z2H0H7</accession>
<dbReference type="Proteomes" id="UP000314294">
    <property type="component" value="Unassembled WGS sequence"/>
</dbReference>
<reference evidence="1 2" key="1">
    <citation type="submission" date="2019-03" db="EMBL/GenBank/DDBJ databases">
        <title>First draft genome of Liparis tanakae, snailfish: a comprehensive survey of snailfish specific genes.</title>
        <authorList>
            <person name="Kim W."/>
            <person name="Song I."/>
            <person name="Jeong J.-H."/>
            <person name="Kim D."/>
            <person name="Kim S."/>
            <person name="Ryu S."/>
            <person name="Song J.Y."/>
            <person name="Lee S.K."/>
        </authorList>
    </citation>
    <scope>NUCLEOTIDE SEQUENCE [LARGE SCALE GENOMIC DNA]</scope>
    <source>
        <tissue evidence="1">Muscle</tissue>
    </source>
</reference>
<proteinExistence type="predicted"/>
<sequence>MSEHMQLSLALCRIGLYTVRTLRTHARRPPSVLQTAAGLVARLSPHYVINGVENGSSKDGLAPMPRPIVQAQSRGAGLLVEQHGCCSSTSTKDRWNGEESAFFWEAM</sequence>
<evidence type="ECO:0000313" key="1">
    <source>
        <dbReference type="EMBL" id="TNN59101.1"/>
    </source>
</evidence>
<comment type="caution">
    <text evidence="1">The sequence shown here is derived from an EMBL/GenBank/DDBJ whole genome shotgun (WGS) entry which is preliminary data.</text>
</comment>
<dbReference type="AlphaFoldDB" id="A0A4Z2H0H7"/>
<dbReference type="EMBL" id="SRLO01000363">
    <property type="protein sequence ID" value="TNN59101.1"/>
    <property type="molecule type" value="Genomic_DNA"/>
</dbReference>
<protein>
    <submittedName>
        <fullName evidence="1">Uncharacterized protein</fullName>
    </submittedName>
</protein>
<organism evidence="1 2">
    <name type="scientific">Liparis tanakae</name>
    <name type="common">Tanaka's snailfish</name>
    <dbReference type="NCBI Taxonomy" id="230148"/>
    <lineage>
        <taxon>Eukaryota</taxon>
        <taxon>Metazoa</taxon>
        <taxon>Chordata</taxon>
        <taxon>Craniata</taxon>
        <taxon>Vertebrata</taxon>
        <taxon>Euteleostomi</taxon>
        <taxon>Actinopterygii</taxon>
        <taxon>Neopterygii</taxon>
        <taxon>Teleostei</taxon>
        <taxon>Neoteleostei</taxon>
        <taxon>Acanthomorphata</taxon>
        <taxon>Eupercaria</taxon>
        <taxon>Perciformes</taxon>
        <taxon>Cottioidei</taxon>
        <taxon>Cottales</taxon>
        <taxon>Liparidae</taxon>
        <taxon>Liparis</taxon>
    </lineage>
</organism>
<name>A0A4Z2H0H7_9TELE</name>
<keyword evidence="2" id="KW-1185">Reference proteome</keyword>
<evidence type="ECO:0000313" key="2">
    <source>
        <dbReference type="Proteomes" id="UP000314294"/>
    </source>
</evidence>